<evidence type="ECO:0000256" key="1">
    <source>
        <dbReference type="SAM" id="SignalP"/>
    </source>
</evidence>
<reference evidence="3" key="1">
    <citation type="submission" date="2020-08" db="EMBL/GenBank/DDBJ databases">
        <authorList>
            <person name="Cejkova D."/>
            <person name="Kubasova T."/>
            <person name="Jahodarova E."/>
            <person name="Rychlik I."/>
        </authorList>
    </citation>
    <scope>NUCLEOTIDE SEQUENCE</scope>
    <source>
        <strain evidence="3">An824</strain>
    </source>
</reference>
<dbReference type="Pfam" id="PF10988">
    <property type="entry name" value="DUF2807"/>
    <property type="match status" value="1"/>
</dbReference>
<feature type="signal peptide" evidence="1">
    <location>
        <begin position="1"/>
        <end position="21"/>
    </location>
</feature>
<dbReference type="Proteomes" id="UP000706891">
    <property type="component" value="Unassembled WGS sequence"/>
</dbReference>
<evidence type="ECO:0000259" key="2">
    <source>
        <dbReference type="Pfam" id="PF10988"/>
    </source>
</evidence>
<proteinExistence type="predicted"/>
<evidence type="ECO:0000313" key="4">
    <source>
        <dbReference type="Proteomes" id="UP000706891"/>
    </source>
</evidence>
<dbReference type="AlphaFoldDB" id="A0A938WR77"/>
<dbReference type="RefSeq" id="WP_205104542.1">
    <property type="nucleotide sequence ID" value="NZ_JACJJG010000032.1"/>
</dbReference>
<dbReference type="EMBL" id="JACJJG010000032">
    <property type="protein sequence ID" value="MBM6673697.1"/>
    <property type="molecule type" value="Genomic_DNA"/>
</dbReference>
<comment type="caution">
    <text evidence="3">The sequence shown here is derived from an EMBL/GenBank/DDBJ whole genome shotgun (WGS) entry which is preliminary data.</text>
</comment>
<organism evidence="3 4">
    <name type="scientific">Marseilla massiliensis</name>
    <dbReference type="NCBI Taxonomy" id="1841864"/>
    <lineage>
        <taxon>Bacteria</taxon>
        <taxon>Pseudomonadati</taxon>
        <taxon>Bacteroidota</taxon>
        <taxon>Bacteroidia</taxon>
        <taxon>Bacteroidales</taxon>
        <taxon>Prevotellaceae</taxon>
        <taxon>Marseilla</taxon>
    </lineage>
</organism>
<accession>A0A938WR77</accession>
<keyword evidence="1" id="KW-0732">Signal</keyword>
<dbReference type="Gene3D" id="2.160.20.120">
    <property type="match status" value="1"/>
</dbReference>
<dbReference type="PROSITE" id="PS51257">
    <property type="entry name" value="PROKAR_LIPOPROTEIN"/>
    <property type="match status" value="1"/>
</dbReference>
<reference evidence="3" key="2">
    <citation type="journal article" date="2021" name="Sci. Rep.">
        <title>The distribution of antibiotic resistance genes in chicken gut microbiota commensals.</title>
        <authorList>
            <person name="Juricova H."/>
            <person name="Matiasovicova J."/>
            <person name="Kubasova T."/>
            <person name="Cejkova D."/>
            <person name="Rychlik I."/>
        </authorList>
    </citation>
    <scope>NUCLEOTIDE SEQUENCE</scope>
    <source>
        <strain evidence="3">An824</strain>
    </source>
</reference>
<gene>
    <name evidence="3" type="ORF">H6A34_07390</name>
</gene>
<feature type="chain" id="PRO_5037282287" evidence="1">
    <location>
        <begin position="22"/>
        <end position="254"/>
    </location>
</feature>
<protein>
    <submittedName>
        <fullName evidence="3">DUF2807 domain-containing protein</fullName>
    </submittedName>
</protein>
<keyword evidence="4" id="KW-1185">Reference proteome</keyword>
<evidence type="ECO:0000313" key="3">
    <source>
        <dbReference type="EMBL" id="MBM6673697.1"/>
    </source>
</evidence>
<dbReference type="InterPro" id="IPR021255">
    <property type="entry name" value="DUF2807"/>
</dbReference>
<feature type="domain" description="Putative auto-transporter adhesin head GIN" evidence="2">
    <location>
        <begin position="50"/>
        <end position="236"/>
    </location>
</feature>
<sequence>MKKNVLIFAAAAMLLSSCIVKFNNKIGGIPPAASADAAIKAANEAASKGFNGIEAHGSFDVYYTQDSTSTVRIVGDTASIRHTIVKSDGSTLTIAEADGKGLFKSKSYNVDVYITSPELAKVGMYGSGDFKTKGGVSSDRLDMEVAGSGSLVLDGVKANHLSINIAGSGNATTGHTTTKTTDVSIAGSGNVGINGIKTDGLNTSIAGSGDIKITGADINRAKCAIAGSGDIDIKGNVRQCDRSIAGSGSVSIKK</sequence>
<name>A0A938WR77_9BACT</name>